<dbReference type="SUPFAM" id="SSF53474">
    <property type="entry name" value="alpha/beta-Hydrolases"/>
    <property type="match status" value="1"/>
</dbReference>
<dbReference type="Pfam" id="PF00756">
    <property type="entry name" value="Esterase"/>
    <property type="match status" value="1"/>
</dbReference>
<name>A0A9D1GQX3_9MOLU</name>
<accession>A0A9D1GQX3</accession>
<evidence type="ECO:0008006" key="3">
    <source>
        <dbReference type="Google" id="ProtNLM"/>
    </source>
</evidence>
<organism evidence="1 2">
    <name type="scientific">Candidatus Pelethenecus faecipullorum</name>
    <dbReference type="NCBI Taxonomy" id="2840900"/>
    <lineage>
        <taxon>Bacteria</taxon>
        <taxon>Bacillati</taxon>
        <taxon>Mycoplasmatota</taxon>
        <taxon>Mollicutes</taxon>
        <taxon>Candidatus Pelethenecus</taxon>
    </lineage>
</organism>
<reference evidence="1" key="2">
    <citation type="journal article" date="2021" name="PeerJ">
        <title>Extensive microbial diversity within the chicken gut microbiome revealed by metagenomics and culture.</title>
        <authorList>
            <person name="Gilroy R."/>
            <person name="Ravi A."/>
            <person name="Getino M."/>
            <person name="Pursley I."/>
            <person name="Horton D.L."/>
            <person name="Alikhan N.F."/>
            <person name="Baker D."/>
            <person name="Gharbi K."/>
            <person name="Hall N."/>
            <person name="Watson M."/>
            <person name="Adriaenssens E.M."/>
            <person name="Foster-Nyarko E."/>
            <person name="Jarju S."/>
            <person name="Secka A."/>
            <person name="Antonio M."/>
            <person name="Oren A."/>
            <person name="Chaudhuri R.R."/>
            <person name="La Ragione R."/>
            <person name="Hildebrand F."/>
            <person name="Pallen M.J."/>
        </authorList>
    </citation>
    <scope>NUCLEOTIDE SEQUENCE</scope>
    <source>
        <strain evidence="1">ChiW17-6978</strain>
    </source>
</reference>
<evidence type="ECO:0000313" key="1">
    <source>
        <dbReference type="EMBL" id="HIT50032.1"/>
    </source>
</evidence>
<dbReference type="PANTHER" id="PTHR48098">
    <property type="entry name" value="ENTEROCHELIN ESTERASE-RELATED"/>
    <property type="match status" value="1"/>
</dbReference>
<comment type="caution">
    <text evidence="1">The sequence shown here is derived from an EMBL/GenBank/DDBJ whole genome shotgun (WGS) entry which is preliminary data.</text>
</comment>
<proteinExistence type="predicted"/>
<dbReference type="InterPro" id="IPR050583">
    <property type="entry name" value="Mycobacterial_A85_antigen"/>
</dbReference>
<dbReference type="PANTHER" id="PTHR48098:SF6">
    <property type="entry name" value="FERRI-BACILLIBACTIN ESTERASE BESA"/>
    <property type="match status" value="1"/>
</dbReference>
<dbReference type="EMBL" id="DVLF01000102">
    <property type="protein sequence ID" value="HIT50032.1"/>
    <property type="molecule type" value="Genomic_DNA"/>
</dbReference>
<evidence type="ECO:0000313" key="2">
    <source>
        <dbReference type="Proteomes" id="UP000886758"/>
    </source>
</evidence>
<dbReference type="InterPro" id="IPR029058">
    <property type="entry name" value="AB_hydrolase_fold"/>
</dbReference>
<gene>
    <name evidence="1" type="ORF">IAD46_03295</name>
</gene>
<dbReference type="Gene3D" id="3.40.50.1820">
    <property type="entry name" value="alpha/beta hydrolase"/>
    <property type="match status" value="1"/>
</dbReference>
<sequence>MIEYYKLYLPKSRKEIKLEISIPRDYDNNTRFDTLYLLDGQNAFKDSHATYHRSIRATKYMGYMAAVTGNRMIGVAVYNAGSEMGRINEYTPFPIKQAADEQWHHHNVKICHAFCDDFIHVIIPYIDQKYPTVQKEDHRFIYGSSLAAITAIYLGYQYPKTFGGIGAFSTACFLCPEEIKKFLNKKIDPSVKLFLYVGRKEISDNSFDATLYYESSLSLYHYCNKHGANVRLVVSENGTHCEACWEKQLLDFFSFLYSDQILYHL</sequence>
<reference evidence="1" key="1">
    <citation type="submission" date="2020-10" db="EMBL/GenBank/DDBJ databases">
        <authorList>
            <person name="Gilroy R."/>
        </authorList>
    </citation>
    <scope>NUCLEOTIDE SEQUENCE</scope>
    <source>
        <strain evidence="1">ChiW17-6978</strain>
    </source>
</reference>
<dbReference type="AlphaFoldDB" id="A0A9D1GQX3"/>
<dbReference type="InterPro" id="IPR000801">
    <property type="entry name" value="Esterase-like"/>
</dbReference>
<protein>
    <recommendedName>
        <fullName evidence="3">Esterase</fullName>
    </recommendedName>
</protein>
<dbReference type="Proteomes" id="UP000886758">
    <property type="component" value="Unassembled WGS sequence"/>
</dbReference>